<reference evidence="1 2" key="1">
    <citation type="submission" date="2012-06" db="EMBL/GenBank/DDBJ databases">
        <title>Finished chromosome of genome of Crinalium epipsammum PCC 9333.</title>
        <authorList>
            <consortium name="US DOE Joint Genome Institute"/>
            <person name="Gugger M."/>
            <person name="Coursin T."/>
            <person name="Rippka R."/>
            <person name="Tandeau De Marsac N."/>
            <person name="Huntemann M."/>
            <person name="Wei C.-L."/>
            <person name="Han J."/>
            <person name="Detter J.C."/>
            <person name="Han C."/>
            <person name="Tapia R."/>
            <person name="Davenport K."/>
            <person name="Daligault H."/>
            <person name="Erkkila T."/>
            <person name="Gu W."/>
            <person name="Munk A.C.C."/>
            <person name="Teshima H."/>
            <person name="Xu Y."/>
            <person name="Chain P."/>
            <person name="Chen A."/>
            <person name="Krypides N."/>
            <person name="Mavromatis K."/>
            <person name="Markowitz V."/>
            <person name="Szeto E."/>
            <person name="Ivanova N."/>
            <person name="Mikhailova N."/>
            <person name="Ovchinnikova G."/>
            <person name="Pagani I."/>
            <person name="Pati A."/>
            <person name="Goodwin L."/>
            <person name="Peters L."/>
            <person name="Pitluck S."/>
            <person name="Woyke T."/>
            <person name="Kerfeld C."/>
        </authorList>
    </citation>
    <scope>NUCLEOTIDE SEQUENCE [LARGE SCALE GENOMIC DNA]</scope>
    <source>
        <strain evidence="1 2">PCC 9333</strain>
    </source>
</reference>
<protein>
    <submittedName>
        <fullName evidence="1">Uncharacterized protein</fullName>
    </submittedName>
</protein>
<sequence>MATRAGRVIPEIYKYLQVIADFLPRKITFDKRKNNQKITFFLSIFTL</sequence>
<dbReference type="HOGENOM" id="CLU_3167031_0_0_3"/>
<proteinExistence type="predicted"/>
<keyword evidence="2" id="KW-1185">Reference proteome</keyword>
<accession>K9W5G0</accession>
<dbReference type="Proteomes" id="UP000010472">
    <property type="component" value="Chromosome"/>
</dbReference>
<dbReference type="EMBL" id="CP003620">
    <property type="protein sequence ID" value="AFZ14700.1"/>
    <property type="molecule type" value="Genomic_DNA"/>
</dbReference>
<dbReference type="AlphaFoldDB" id="K9W5G0"/>
<dbReference type="KEGG" id="cep:Cri9333_3891"/>
<name>K9W5G0_9CYAN</name>
<gene>
    <name evidence="1" type="ORF">Cri9333_3891</name>
</gene>
<organism evidence="1 2">
    <name type="scientific">Crinalium epipsammum PCC 9333</name>
    <dbReference type="NCBI Taxonomy" id="1173022"/>
    <lineage>
        <taxon>Bacteria</taxon>
        <taxon>Bacillati</taxon>
        <taxon>Cyanobacteriota</taxon>
        <taxon>Cyanophyceae</taxon>
        <taxon>Gomontiellales</taxon>
        <taxon>Gomontiellaceae</taxon>
        <taxon>Crinalium</taxon>
    </lineage>
</organism>
<evidence type="ECO:0000313" key="2">
    <source>
        <dbReference type="Proteomes" id="UP000010472"/>
    </source>
</evidence>
<evidence type="ECO:0000313" key="1">
    <source>
        <dbReference type="EMBL" id="AFZ14700.1"/>
    </source>
</evidence>